<dbReference type="SMART" id="SM00871">
    <property type="entry name" value="AraC_E_bind"/>
    <property type="match status" value="1"/>
</dbReference>
<dbReference type="AlphaFoldDB" id="A0A1M6VPW9"/>
<dbReference type="SUPFAM" id="SSF55136">
    <property type="entry name" value="Probable bacterial effector-binding domain"/>
    <property type="match status" value="1"/>
</dbReference>
<dbReference type="InterPro" id="IPR053182">
    <property type="entry name" value="YobU-like_regulator"/>
</dbReference>
<dbReference type="InterPro" id="IPR011256">
    <property type="entry name" value="Reg_factor_effector_dom_sf"/>
</dbReference>
<proteinExistence type="predicted"/>
<gene>
    <name evidence="2" type="ORF">SAMN02745136_03457</name>
</gene>
<dbReference type="Gene3D" id="3.20.80.10">
    <property type="entry name" value="Regulatory factor, effector binding domain"/>
    <property type="match status" value="1"/>
</dbReference>
<dbReference type="PANTHER" id="PTHR36444:SF3">
    <property type="entry name" value="TRANSCRIPTIONAL ACTIVATOR, PUTATIVE-RELATED"/>
    <property type="match status" value="1"/>
</dbReference>
<name>A0A1M6VPW9_9FIRM</name>
<sequence>MVTVRLENKPAFDVTGIKTWISKVEDFHNFWSKCHEDGTISALKSLGSQNLGELTKSLIFGVSRVENDPNNRDFYFYIATEYAGNDNKNFETFTIPASIWAIFESKGDVSQALFEAEMYAFKEWLPSSGYIHAKAPELEVYPVRDSEIVEFWLPVIK</sequence>
<dbReference type="EMBL" id="FRAC01000018">
    <property type="protein sequence ID" value="SHK83572.1"/>
    <property type="molecule type" value="Genomic_DNA"/>
</dbReference>
<evidence type="ECO:0000313" key="2">
    <source>
        <dbReference type="EMBL" id="SHK83572.1"/>
    </source>
</evidence>
<dbReference type="OrthoDB" id="5337216at2"/>
<reference evidence="2 3" key="1">
    <citation type="submission" date="2016-11" db="EMBL/GenBank/DDBJ databases">
        <authorList>
            <person name="Jaros S."/>
            <person name="Januszkiewicz K."/>
            <person name="Wedrychowicz H."/>
        </authorList>
    </citation>
    <scope>NUCLEOTIDE SEQUENCE [LARGE SCALE GENOMIC DNA]</scope>
    <source>
        <strain evidence="2 3">DSM 15929</strain>
    </source>
</reference>
<keyword evidence="3" id="KW-1185">Reference proteome</keyword>
<protein>
    <submittedName>
        <fullName evidence="2">AraC family transcriptional regulator</fullName>
    </submittedName>
</protein>
<accession>A0A1M6VPW9</accession>
<evidence type="ECO:0000313" key="3">
    <source>
        <dbReference type="Proteomes" id="UP000184386"/>
    </source>
</evidence>
<dbReference type="Proteomes" id="UP000184386">
    <property type="component" value="Unassembled WGS sequence"/>
</dbReference>
<dbReference type="Pfam" id="PF14526">
    <property type="entry name" value="Cass2"/>
    <property type="match status" value="1"/>
</dbReference>
<dbReference type="STRING" id="1121322.SAMN02745136_03457"/>
<feature type="domain" description="AraC effector-binding" evidence="1">
    <location>
        <begin position="2"/>
        <end position="156"/>
    </location>
</feature>
<organism evidence="2 3">
    <name type="scientific">Anaerocolumna jejuensis DSM 15929</name>
    <dbReference type="NCBI Taxonomy" id="1121322"/>
    <lineage>
        <taxon>Bacteria</taxon>
        <taxon>Bacillati</taxon>
        <taxon>Bacillota</taxon>
        <taxon>Clostridia</taxon>
        <taxon>Lachnospirales</taxon>
        <taxon>Lachnospiraceae</taxon>
        <taxon>Anaerocolumna</taxon>
    </lineage>
</organism>
<dbReference type="PANTHER" id="PTHR36444">
    <property type="entry name" value="TRANSCRIPTIONAL REGULATOR PROTEIN YOBU-RELATED"/>
    <property type="match status" value="1"/>
</dbReference>
<evidence type="ECO:0000259" key="1">
    <source>
        <dbReference type="SMART" id="SM00871"/>
    </source>
</evidence>
<dbReference type="InterPro" id="IPR010499">
    <property type="entry name" value="AraC_E-bd"/>
</dbReference>
<dbReference type="RefSeq" id="WP_073278098.1">
    <property type="nucleotide sequence ID" value="NZ_FRAC01000018.1"/>
</dbReference>
<dbReference type="InterPro" id="IPR029441">
    <property type="entry name" value="Cass2"/>
</dbReference>